<reference evidence="5 6" key="1">
    <citation type="submission" date="2017-10" db="EMBL/GenBank/DDBJ databases">
        <authorList>
            <person name="Banno H."/>
            <person name="Chua N.-H."/>
        </authorList>
    </citation>
    <scope>NUCLEOTIDE SEQUENCE [LARGE SCALE GENOMIC DNA]</scope>
    <source>
        <strain evidence="5 6">YW11</strain>
    </source>
</reference>
<evidence type="ECO:0000256" key="3">
    <source>
        <dbReference type="SAM" id="MobiDB-lite"/>
    </source>
</evidence>
<accession>A0A2C7A4A3</accession>
<comment type="similarity">
    <text evidence="1 2">Belongs to the small heat shock protein (HSP20) family.</text>
</comment>
<dbReference type="SUPFAM" id="SSF49764">
    <property type="entry name" value="HSP20-like chaperones"/>
    <property type="match status" value="1"/>
</dbReference>
<dbReference type="Pfam" id="PF00011">
    <property type="entry name" value="HSP20"/>
    <property type="match status" value="1"/>
</dbReference>
<evidence type="ECO:0000313" key="5">
    <source>
        <dbReference type="EMBL" id="PHK93180.1"/>
    </source>
</evidence>
<dbReference type="AlphaFoldDB" id="A0A2C7A4A3"/>
<feature type="region of interest" description="Disordered" evidence="3">
    <location>
        <begin position="1"/>
        <end position="41"/>
    </location>
</feature>
<evidence type="ECO:0000256" key="1">
    <source>
        <dbReference type="PROSITE-ProRule" id="PRU00285"/>
    </source>
</evidence>
<evidence type="ECO:0000256" key="2">
    <source>
        <dbReference type="RuleBase" id="RU003616"/>
    </source>
</evidence>
<feature type="compositionally biased region" description="Low complexity" evidence="3">
    <location>
        <begin position="11"/>
        <end position="25"/>
    </location>
</feature>
<feature type="domain" description="SHSP" evidence="4">
    <location>
        <begin position="81"/>
        <end position="195"/>
    </location>
</feature>
<dbReference type="PANTHER" id="PTHR11527">
    <property type="entry name" value="HEAT-SHOCK PROTEIN 20 FAMILY MEMBER"/>
    <property type="match status" value="1"/>
</dbReference>
<name>A0A2C7A4A3_9PROT</name>
<gene>
    <name evidence="5" type="ORF">CR162_19950</name>
</gene>
<protein>
    <submittedName>
        <fullName evidence="5">Molecular chaperone Hsp20</fullName>
    </submittedName>
</protein>
<dbReference type="Proteomes" id="UP000223527">
    <property type="component" value="Unassembled WGS sequence"/>
</dbReference>
<organism evidence="5 6">
    <name type="scientific">Teichococcus rhizosphaerae</name>
    <dbReference type="NCBI Taxonomy" id="1335062"/>
    <lineage>
        <taxon>Bacteria</taxon>
        <taxon>Pseudomonadati</taxon>
        <taxon>Pseudomonadota</taxon>
        <taxon>Alphaproteobacteria</taxon>
        <taxon>Acetobacterales</taxon>
        <taxon>Roseomonadaceae</taxon>
        <taxon>Roseomonas</taxon>
    </lineage>
</organism>
<feature type="compositionally biased region" description="Pro residues" evidence="3">
    <location>
        <begin position="26"/>
        <end position="36"/>
    </location>
</feature>
<evidence type="ECO:0000313" key="6">
    <source>
        <dbReference type="Proteomes" id="UP000223527"/>
    </source>
</evidence>
<dbReference type="InterPro" id="IPR008978">
    <property type="entry name" value="HSP20-like_chaperone"/>
</dbReference>
<dbReference type="PROSITE" id="PS01031">
    <property type="entry name" value="SHSP"/>
    <property type="match status" value="1"/>
</dbReference>
<evidence type="ECO:0000259" key="4">
    <source>
        <dbReference type="PROSITE" id="PS01031"/>
    </source>
</evidence>
<dbReference type="InterPro" id="IPR002068">
    <property type="entry name" value="A-crystallin/Hsp20_dom"/>
</dbReference>
<dbReference type="Gene3D" id="2.60.40.790">
    <property type="match status" value="1"/>
</dbReference>
<dbReference type="OrthoDB" id="9808910at2"/>
<sequence>MTDDTTPSKPPQQAQGSAPAQTPSGQTPPAPAPIPGMPERFWQPLTGLRDEVDRIFDNFWRGFAGGPPRRGEMMQPWRAGLPVSMSAPAMDVVEDEKGYRIVAELPGMGQEDVELSLSGDTLTIKGEKKERREEKSTNYYLSERRFGFFSRSFELPQSVKRDGIEASFDKGVLTVLLPKTPDAAQQTRKIEVKSA</sequence>
<dbReference type="InterPro" id="IPR031107">
    <property type="entry name" value="Small_HSP"/>
</dbReference>
<keyword evidence="6" id="KW-1185">Reference proteome</keyword>
<dbReference type="EMBL" id="PDNU01000061">
    <property type="protein sequence ID" value="PHK93180.1"/>
    <property type="molecule type" value="Genomic_DNA"/>
</dbReference>
<comment type="caution">
    <text evidence="5">The sequence shown here is derived from an EMBL/GenBank/DDBJ whole genome shotgun (WGS) entry which is preliminary data.</text>
</comment>
<proteinExistence type="inferred from homology"/>
<dbReference type="CDD" id="cd06464">
    <property type="entry name" value="ACD_sHsps-like"/>
    <property type="match status" value="1"/>
</dbReference>